<dbReference type="InterPro" id="IPR050807">
    <property type="entry name" value="TransReg_Diox_bact_type"/>
</dbReference>
<organism evidence="3 4">
    <name type="scientific">Stutzerimonas nitrititolerans</name>
    <dbReference type="NCBI Taxonomy" id="2482751"/>
    <lineage>
        <taxon>Bacteria</taxon>
        <taxon>Pseudomonadati</taxon>
        <taxon>Pseudomonadota</taxon>
        <taxon>Gammaproteobacteria</taxon>
        <taxon>Pseudomonadales</taxon>
        <taxon>Pseudomonadaceae</taxon>
        <taxon>Stutzerimonas</taxon>
    </lineage>
</organism>
<accession>A0ABX9V3M5</accession>
<dbReference type="PANTHER" id="PTHR46797:SF1">
    <property type="entry name" value="METHYLPHOSPHONATE SYNTHASE"/>
    <property type="match status" value="1"/>
</dbReference>
<dbReference type="PROSITE" id="PS50943">
    <property type="entry name" value="HTH_CROC1"/>
    <property type="match status" value="1"/>
</dbReference>
<dbReference type="SUPFAM" id="SSF47413">
    <property type="entry name" value="lambda repressor-like DNA-binding domains"/>
    <property type="match status" value="1"/>
</dbReference>
<evidence type="ECO:0000313" key="4">
    <source>
        <dbReference type="Proteomes" id="UP000269134"/>
    </source>
</evidence>
<dbReference type="Proteomes" id="UP000269134">
    <property type="component" value="Unassembled WGS sequence"/>
</dbReference>
<keyword evidence="4" id="KW-1185">Reference proteome</keyword>
<evidence type="ECO:0000313" key="3">
    <source>
        <dbReference type="EMBL" id="RMI00396.1"/>
    </source>
</evidence>
<dbReference type="CDD" id="cd00093">
    <property type="entry name" value="HTH_XRE"/>
    <property type="match status" value="1"/>
</dbReference>
<protein>
    <submittedName>
        <fullName evidence="3">XRE family transcriptional regulator</fullName>
    </submittedName>
</protein>
<dbReference type="RefSeq" id="WP_014852515.1">
    <property type="nucleotide sequence ID" value="NZ_DAMDAR010000018.1"/>
</dbReference>
<gene>
    <name evidence="3" type="ORF">EA795_12810</name>
</gene>
<dbReference type="EMBL" id="RFFL01000009">
    <property type="protein sequence ID" value="RMI00396.1"/>
    <property type="molecule type" value="Genomic_DNA"/>
</dbReference>
<evidence type="ECO:0000256" key="1">
    <source>
        <dbReference type="ARBA" id="ARBA00023125"/>
    </source>
</evidence>
<dbReference type="PANTHER" id="PTHR46797">
    <property type="entry name" value="HTH-TYPE TRANSCRIPTIONAL REGULATOR"/>
    <property type="match status" value="1"/>
</dbReference>
<evidence type="ECO:0000259" key="2">
    <source>
        <dbReference type="PROSITE" id="PS50943"/>
    </source>
</evidence>
<feature type="domain" description="HTH cro/C1-type" evidence="2">
    <location>
        <begin position="14"/>
        <end position="68"/>
    </location>
</feature>
<sequence>MKDRGLAYEVGMVIAVRRKAKGLTQAQVAEIMGVEKETISRMENGVISPTLPRLQQIAEILECSPSDLFRTGPASIADHAQSIGEMIQDLPANERTLVVNFVSEVVKVFKARGVACGEEDEAAR</sequence>
<keyword evidence="1" id="KW-0238">DNA-binding</keyword>
<dbReference type="Gene3D" id="1.10.260.40">
    <property type="entry name" value="lambda repressor-like DNA-binding domains"/>
    <property type="match status" value="1"/>
</dbReference>
<name>A0ABX9V3M5_9GAMM</name>
<dbReference type="Pfam" id="PF01381">
    <property type="entry name" value="HTH_3"/>
    <property type="match status" value="1"/>
</dbReference>
<comment type="caution">
    <text evidence="3">The sequence shown here is derived from an EMBL/GenBank/DDBJ whole genome shotgun (WGS) entry which is preliminary data.</text>
</comment>
<proteinExistence type="predicted"/>
<dbReference type="SMART" id="SM00530">
    <property type="entry name" value="HTH_XRE"/>
    <property type="match status" value="1"/>
</dbReference>
<dbReference type="InterPro" id="IPR001387">
    <property type="entry name" value="Cro/C1-type_HTH"/>
</dbReference>
<reference evidence="3 4" key="1">
    <citation type="submission" date="2018-10" db="EMBL/GenBank/DDBJ databases">
        <title>Pseudomonas sp. GL14 genome.</title>
        <authorList>
            <person name="Peng J."/>
            <person name="Liu Z.-P."/>
        </authorList>
    </citation>
    <scope>NUCLEOTIDE SEQUENCE [LARGE SCALE GENOMIC DNA]</scope>
    <source>
        <strain evidence="3 4">GL14</strain>
    </source>
</reference>
<dbReference type="InterPro" id="IPR010982">
    <property type="entry name" value="Lambda_DNA-bd_dom_sf"/>
</dbReference>